<feature type="compositionally biased region" description="Basic and acidic residues" evidence="1">
    <location>
        <begin position="222"/>
        <end position="231"/>
    </location>
</feature>
<accession>A0A4R2EHA5</accession>
<evidence type="ECO:0000313" key="3">
    <source>
        <dbReference type="Proteomes" id="UP000294830"/>
    </source>
</evidence>
<reference evidence="2 3" key="1">
    <citation type="submission" date="2019-03" db="EMBL/GenBank/DDBJ databases">
        <title>Genomic Encyclopedia of Archaeal and Bacterial Type Strains, Phase II (KMG-II): from individual species to whole genera.</title>
        <authorList>
            <person name="Goeker M."/>
        </authorList>
    </citation>
    <scope>NUCLEOTIDE SEQUENCE [LARGE SCALE GENOMIC DNA]</scope>
    <source>
        <strain evidence="2 3">RL-C</strain>
    </source>
</reference>
<feature type="compositionally biased region" description="Low complexity" evidence="1">
    <location>
        <begin position="232"/>
        <end position="241"/>
    </location>
</feature>
<dbReference type="EMBL" id="SLWB01000009">
    <property type="protein sequence ID" value="TCN66452.1"/>
    <property type="molecule type" value="Genomic_DNA"/>
</dbReference>
<feature type="region of interest" description="Disordered" evidence="1">
    <location>
        <begin position="220"/>
        <end position="241"/>
    </location>
</feature>
<protein>
    <submittedName>
        <fullName evidence="2">Uncharacterized protein</fullName>
    </submittedName>
</protein>
<proteinExistence type="predicted"/>
<gene>
    <name evidence="2" type="ORF">CLV25_10981</name>
</gene>
<dbReference type="AlphaFoldDB" id="A0A4R2EHA5"/>
<keyword evidence="3" id="KW-1185">Reference proteome</keyword>
<organism evidence="2 3">
    <name type="scientific">Acetobacteroides hydrogenigenes</name>
    <dbReference type="NCBI Taxonomy" id="979970"/>
    <lineage>
        <taxon>Bacteria</taxon>
        <taxon>Pseudomonadati</taxon>
        <taxon>Bacteroidota</taxon>
        <taxon>Bacteroidia</taxon>
        <taxon>Bacteroidales</taxon>
        <taxon>Rikenellaceae</taxon>
        <taxon>Acetobacteroides</taxon>
    </lineage>
</organism>
<name>A0A4R2EHA5_9BACT</name>
<comment type="caution">
    <text evidence="2">The sequence shown here is derived from an EMBL/GenBank/DDBJ whole genome shotgun (WGS) entry which is preliminary data.</text>
</comment>
<dbReference type="Proteomes" id="UP000294830">
    <property type="component" value="Unassembled WGS sequence"/>
</dbReference>
<sequence length="241" mass="27163">MPKLLNRNYAMSDNDMLTESKTKVELAKGDLESLKKVEPSLTQEQLEQWDANIDACLNDYTSLESKAAITIATQKVNDLMEHCKGEMQIFYFHVNREFASNAAAAIEFGERGIENARKSPEKMIRQISLVTTVAEKPEYKERLSKRLPVGFMENLGASKLKLNEAMVQQSVAKTTQPADTEERIAKFNAVWNFTRNISEIGKIAFRDSYAKQQQYNLYDAPAAKKDADDPAKASAPEAQEE</sequence>
<evidence type="ECO:0000256" key="1">
    <source>
        <dbReference type="SAM" id="MobiDB-lite"/>
    </source>
</evidence>
<dbReference type="RefSeq" id="WP_131839576.1">
    <property type="nucleotide sequence ID" value="NZ_SLWB01000009.1"/>
</dbReference>
<evidence type="ECO:0000313" key="2">
    <source>
        <dbReference type="EMBL" id="TCN66452.1"/>
    </source>
</evidence>